<reference evidence="2 3" key="1">
    <citation type="journal article" date="2012" name="New Phytol.">
        <title>Insight into trade-off between wood decay and parasitism from the genome of a fungal forest pathogen.</title>
        <authorList>
            <person name="Olson A."/>
            <person name="Aerts A."/>
            <person name="Asiegbu F."/>
            <person name="Belbahri L."/>
            <person name="Bouzid O."/>
            <person name="Broberg A."/>
            <person name="Canback B."/>
            <person name="Coutinho P.M."/>
            <person name="Cullen D."/>
            <person name="Dalman K."/>
            <person name="Deflorio G."/>
            <person name="van Diepen L.T."/>
            <person name="Dunand C."/>
            <person name="Duplessis S."/>
            <person name="Durling M."/>
            <person name="Gonthier P."/>
            <person name="Grimwood J."/>
            <person name="Fossdal C.G."/>
            <person name="Hansson D."/>
            <person name="Henrissat B."/>
            <person name="Hietala A."/>
            <person name="Himmelstrand K."/>
            <person name="Hoffmeister D."/>
            <person name="Hogberg N."/>
            <person name="James T.Y."/>
            <person name="Karlsson M."/>
            <person name="Kohler A."/>
            <person name="Kues U."/>
            <person name="Lee Y.H."/>
            <person name="Lin Y.C."/>
            <person name="Lind M."/>
            <person name="Lindquist E."/>
            <person name="Lombard V."/>
            <person name="Lucas S."/>
            <person name="Lunden K."/>
            <person name="Morin E."/>
            <person name="Murat C."/>
            <person name="Park J."/>
            <person name="Raffaello T."/>
            <person name="Rouze P."/>
            <person name="Salamov A."/>
            <person name="Schmutz J."/>
            <person name="Solheim H."/>
            <person name="Stahlberg J."/>
            <person name="Velez H."/>
            <person name="de Vries R.P."/>
            <person name="Wiebenga A."/>
            <person name="Woodward S."/>
            <person name="Yakovlev I."/>
            <person name="Garbelotto M."/>
            <person name="Martin F."/>
            <person name="Grigoriev I.V."/>
            <person name="Stenlid J."/>
        </authorList>
    </citation>
    <scope>NUCLEOTIDE SEQUENCE [LARGE SCALE GENOMIC DNA]</scope>
    <source>
        <strain evidence="2 3">TC 32-1</strain>
    </source>
</reference>
<proteinExistence type="predicted"/>
<feature type="compositionally biased region" description="Pro residues" evidence="1">
    <location>
        <begin position="400"/>
        <end position="409"/>
    </location>
</feature>
<dbReference type="GeneID" id="20674706"/>
<feature type="compositionally biased region" description="Pro residues" evidence="1">
    <location>
        <begin position="249"/>
        <end position="272"/>
    </location>
</feature>
<feature type="compositionally biased region" description="Low complexity" evidence="1">
    <location>
        <begin position="273"/>
        <end position="283"/>
    </location>
</feature>
<dbReference type="RefSeq" id="XP_009545565.1">
    <property type="nucleotide sequence ID" value="XM_009547270.1"/>
</dbReference>
<accession>W4KE33</accession>
<feature type="compositionally biased region" description="Polar residues" evidence="1">
    <location>
        <begin position="342"/>
        <end position="353"/>
    </location>
</feature>
<feature type="compositionally biased region" description="Low complexity" evidence="1">
    <location>
        <begin position="364"/>
        <end position="377"/>
    </location>
</feature>
<name>W4KE33_HETIT</name>
<feature type="compositionally biased region" description="Polar residues" evidence="1">
    <location>
        <begin position="380"/>
        <end position="394"/>
    </location>
</feature>
<feature type="compositionally biased region" description="Basic and acidic residues" evidence="1">
    <location>
        <begin position="118"/>
        <end position="146"/>
    </location>
</feature>
<dbReference type="HOGENOM" id="CLU_395365_0_0_1"/>
<evidence type="ECO:0000313" key="2">
    <source>
        <dbReference type="EMBL" id="ETW83296.1"/>
    </source>
</evidence>
<gene>
    <name evidence="2" type="ORF">HETIRDRAFT_433869</name>
</gene>
<evidence type="ECO:0000313" key="3">
    <source>
        <dbReference type="Proteomes" id="UP000030671"/>
    </source>
</evidence>
<feature type="compositionally biased region" description="Basic and acidic residues" evidence="1">
    <location>
        <begin position="158"/>
        <end position="182"/>
    </location>
</feature>
<dbReference type="EMBL" id="KI925457">
    <property type="protein sequence ID" value="ETW83296.1"/>
    <property type="molecule type" value="Genomic_DNA"/>
</dbReference>
<dbReference type="KEGG" id="hir:HETIRDRAFT_433869"/>
<feature type="compositionally biased region" description="Low complexity" evidence="1">
    <location>
        <begin position="32"/>
        <end position="52"/>
    </location>
</feature>
<dbReference type="AlphaFoldDB" id="W4KE33"/>
<organism evidence="2 3">
    <name type="scientific">Heterobasidion irregulare (strain TC 32-1)</name>
    <dbReference type="NCBI Taxonomy" id="747525"/>
    <lineage>
        <taxon>Eukaryota</taxon>
        <taxon>Fungi</taxon>
        <taxon>Dikarya</taxon>
        <taxon>Basidiomycota</taxon>
        <taxon>Agaricomycotina</taxon>
        <taxon>Agaricomycetes</taxon>
        <taxon>Russulales</taxon>
        <taxon>Bondarzewiaceae</taxon>
        <taxon>Heterobasidion</taxon>
        <taxon>Heterobasidion annosum species complex</taxon>
    </lineage>
</organism>
<feature type="compositionally biased region" description="Low complexity" evidence="1">
    <location>
        <begin position="478"/>
        <end position="528"/>
    </location>
</feature>
<protein>
    <submittedName>
        <fullName evidence="2">Uncharacterized protein</fullName>
    </submittedName>
</protein>
<feature type="compositionally biased region" description="Low complexity" evidence="1">
    <location>
        <begin position="238"/>
        <end position="248"/>
    </location>
</feature>
<feature type="region of interest" description="Disordered" evidence="1">
    <location>
        <begin position="1"/>
        <end position="611"/>
    </location>
</feature>
<feature type="compositionally biased region" description="Low complexity" evidence="1">
    <location>
        <begin position="410"/>
        <end position="426"/>
    </location>
</feature>
<sequence length="697" mass="72584">MTSKKSRGFLGRLTTKLRSNAPSPIIPPPPGLGSAAAGAGNLRSPISISSPRSPRRTSHDSAPRRGASVQRRGTRGVGAGPPLPNSLASKSKREEALRARGLLPPARVRYLSELEAEEDRRLGVVQEREDTPSSDDGPSKARELVEMWRAGNSAISLHGDKAVNDNQEQEKGKERLSIERQSLETSGAGKKTDEEQGQRGPGQPFDNPVSGFDVHNNVAFLAPQDSPLSFGQAYASIPEPDSPALLALAPPPPPKKTPPRHPLGPRPSPPSSPRGSLSLPRSRTSLDDALGLTQTQPLSLHSRTPTADTASTEKVTQWLRTSTSTPPPMSMSAGTLAAPRTPMSTSASSQRTATPAGAHRRASGESSRGTPGSPSRSLFAVQQSAPRSPATSARTLEHATPPPSPPMPRSPGIASLRASPRARASMLPPPTGPLPLPPSPLDKLSTHSESLLPPLPTPPSPTARARPAALHPSNSMRSGTTATTTSSPSSPTIPSLLDSVSSHISQSTSASGSSIPVTPSLPSLPAPSGAKGVHQAGKPPMIVEEGSGPRTSRSSHSHSHSEEFGVLPQGAQPLPIPRVSFTAASAERPKSAGLFGRKKERSQTLGGAGMVPPAIGKPLSLSNLRRTVSGAIRSRGAQTLVPPVPVNMASLPLGVGVGARARTPVAPTIHSPGTILLETRGIEDEESRRLSEMAFLD</sequence>
<keyword evidence="3" id="KW-1185">Reference proteome</keyword>
<feature type="compositionally biased region" description="Polar residues" evidence="1">
    <location>
        <begin position="292"/>
        <end position="320"/>
    </location>
</feature>
<dbReference type="InParanoid" id="W4KE33"/>
<evidence type="ECO:0000256" key="1">
    <source>
        <dbReference type="SAM" id="MobiDB-lite"/>
    </source>
</evidence>
<dbReference type="OrthoDB" id="3168445at2759"/>
<dbReference type="eggNOG" id="ENOG502T015">
    <property type="taxonomic scope" value="Eukaryota"/>
</dbReference>
<feature type="compositionally biased region" description="Pro residues" evidence="1">
    <location>
        <begin position="427"/>
        <end position="440"/>
    </location>
</feature>
<dbReference type="Proteomes" id="UP000030671">
    <property type="component" value="Unassembled WGS sequence"/>
</dbReference>